<sequence length="247" mass="27523">MLPYMQYKSTPRKLEQQIQMFLSKLLLLAAAAVVLASGTAPASSKPNTMCPQNTGGEHDKIRIRVLDAHNTRRSQLAFGKVKRKDGTFYPKAGGLVKMVYNCTLEAMAREHVKKCVVSNTGEAPENGNEENIAAVDFADAASRVEAVTEAVKKWWKTASTEDFPQNMIFGPEHTNAPISSFTRMAWEYTEQLGCAVQKCNNSFFVMCQYRFGGNVEHIQMYLFGEPCSMCNDDEKCDPKEGLCMLPP</sequence>
<keyword evidence="1" id="KW-0732">Signal</keyword>
<evidence type="ECO:0000313" key="4">
    <source>
        <dbReference type="Proteomes" id="UP000024635"/>
    </source>
</evidence>
<comment type="caution">
    <text evidence="3">The sequence shown here is derived from an EMBL/GenBank/DDBJ whole genome shotgun (WGS) entry which is preliminary data.</text>
</comment>
<protein>
    <recommendedName>
        <fullName evidence="2">SCP domain-containing protein</fullName>
    </recommendedName>
</protein>
<evidence type="ECO:0000313" key="3">
    <source>
        <dbReference type="EMBL" id="EYC42607.1"/>
    </source>
</evidence>
<dbReference type="Gene3D" id="3.40.33.10">
    <property type="entry name" value="CAP"/>
    <property type="match status" value="1"/>
</dbReference>
<dbReference type="Pfam" id="PF00188">
    <property type="entry name" value="CAP"/>
    <property type="match status" value="1"/>
</dbReference>
<dbReference type="InterPro" id="IPR001283">
    <property type="entry name" value="CRISP-related"/>
</dbReference>
<feature type="domain" description="SCP" evidence="2">
    <location>
        <begin position="60"/>
        <end position="217"/>
    </location>
</feature>
<keyword evidence="4" id="KW-1185">Reference proteome</keyword>
<feature type="signal peptide" evidence="1">
    <location>
        <begin position="1"/>
        <end position="36"/>
    </location>
</feature>
<dbReference type="EMBL" id="JARK01000125">
    <property type="protein sequence ID" value="EYC42607.1"/>
    <property type="molecule type" value="Genomic_DNA"/>
</dbReference>
<dbReference type="SUPFAM" id="SSF55797">
    <property type="entry name" value="PR-1-like"/>
    <property type="match status" value="1"/>
</dbReference>
<evidence type="ECO:0000259" key="2">
    <source>
        <dbReference type="SMART" id="SM00198"/>
    </source>
</evidence>
<dbReference type="InterPro" id="IPR035940">
    <property type="entry name" value="CAP_sf"/>
</dbReference>
<accession>A0A016WTP5</accession>
<dbReference type="AlphaFoldDB" id="A0A016WTP5"/>
<dbReference type="CDD" id="cd05380">
    <property type="entry name" value="CAP_euk"/>
    <property type="match status" value="1"/>
</dbReference>
<reference evidence="4" key="1">
    <citation type="journal article" date="2015" name="Nat. Genet.">
        <title>The genome and transcriptome of the zoonotic hookworm Ancylostoma ceylanicum identify infection-specific gene families.</title>
        <authorList>
            <person name="Schwarz E.M."/>
            <person name="Hu Y."/>
            <person name="Antoshechkin I."/>
            <person name="Miller M.M."/>
            <person name="Sternberg P.W."/>
            <person name="Aroian R.V."/>
        </authorList>
    </citation>
    <scope>NUCLEOTIDE SEQUENCE</scope>
    <source>
        <strain evidence="4">HY135</strain>
    </source>
</reference>
<proteinExistence type="predicted"/>
<evidence type="ECO:0000256" key="1">
    <source>
        <dbReference type="SAM" id="SignalP"/>
    </source>
</evidence>
<dbReference type="STRING" id="53326.A0A016WTP5"/>
<name>A0A016WTP5_9BILA</name>
<dbReference type="InterPro" id="IPR014044">
    <property type="entry name" value="CAP_dom"/>
</dbReference>
<dbReference type="SMART" id="SM00198">
    <property type="entry name" value="SCP"/>
    <property type="match status" value="1"/>
</dbReference>
<dbReference type="PANTHER" id="PTHR10334">
    <property type="entry name" value="CYSTEINE-RICH SECRETORY PROTEIN-RELATED"/>
    <property type="match status" value="1"/>
</dbReference>
<dbReference type="Proteomes" id="UP000024635">
    <property type="component" value="Unassembled WGS sequence"/>
</dbReference>
<feature type="chain" id="PRO_5001494915" description="SCP domain-containing protein" evidence="1">
    <location>
        <begin position="37"/>
        <end position="247"/>
    </location>
</feature>
<dbReference type="OrthoDB" id="5820037at2759"/>
<organism evidence="3 4">
    <name type="scientific">Ancylostoma ceylanicum</name>
    <dbReference type="NCBI Taxonomy" id="53326"/>
    <lineage>
        <taxon>Eukaryota</taxon>
        <taxon>Metazoa</taxon>
        <taxon>Ecdysozoa</taxon>
        <taxon>Nematoda</taxon>
        <taxon>Chromadorea</taxon>
        <taxon>Rhabditida</taxon>
        <taxon>Rhabditina</taxon>
        <taxon>Rhabditomorpha</taxon>
        <taxon>Strongyloidea</taxon>
        <taxon>Ancylostomatidae</taxon>
        <taxon>Ancylostomatinae</taxon>
        <taxon>Ancylostoma</taxon>
    </lineage>
</organism>
<gene>
    <name evidence="3" type="primary">Acey_s0525.g2929</name>
    <name evidence="3" type="synonym">ASP-s0525.g2929</name>
    <name evidence="3" type="ORF">Y032_0525g2929</name>
</gene>